<sequence>MYAFDIERPTSLADAKALLAGEAQALGGGQTLIPTLKQRLADPGTLVCLSGIAEMKGVTSGPDGVAIGGGTTHAEAAEGLKDAIPGLAYLASRIGDPAVRNRGTIGGSLANDDPSACWPAGALGLGATIVTDAREIAADDFFQGMFTTALEDGEIVTAVRFPVPEASAYSKMIQPASRFPLVAAFVARFPDGVRVAITGASEDGVFRWREAEGALSADFSPEVVTGQPEGPMIADLHGTADYRRHLCAVMTRRAVRAALDGTGGLSSAGA</sequence>
<dbReference type="Proteomes" id="UP000238801">
    <property type="component" value="Unassembled WGS sequence"/>
</dbReference>
<reference evidence="5 6" key="1">
    <citation type="submission" date="2018-03" db="EMBL/GenBank/DDBJ databases">
        <title>Genomic Encyclopedia of Archaeal and Bacterial Type Strains, Phase II (KMG-II): from individual species to whole genera.</title>
        <authorList>
            <person name="Goeker M."/>
        </authorList>
    </citation>
    <scope>NUCLEOTIDE SEQUENCE [LARGE SCALE GENOMIC DNA]</scope>
    <source>
        <strain evidence="5 6">DSM 29318</strain>
    </source>
</reference>
<evidence type="ECO:0000259" key="4">
    <source>
        <dbReference type="PROSITE" id="PS51387"/>
    </source>
</evidence>
<evidence type="ECO:0000313" key="6">
    <source>
        <dbReference type="Proteomes" id="UP000238801"/>
    </source>
</evidence>
<dbReference type="InterPro" id="IPR002346">
    <property type="entry name" value="Mopterin_DH_FAD-bd"/>
</dbReference>
<dbReference type="GO" id="GO:0016491">
    <property type="term" value="F:oxidoreductase activity"/>
    <property type="evidence" value="ECO:0007669"/>
    <property type="project" value="UniProtKB-KW"/>
</dbReference>
<dbReference type="InterPro" id="IPR036318">
    <property type="entry name" value="FAD-bd_PCMH-like_sf"/>
</dbReference>
<feature type="domain" description="FAD-binding PCMH-type" evidence="4">
    <location>
        <begin position="1"/>
        <end position="166"/>
    </location>
</feature>
<dbReference type="InterPro" id="IPR036683">
    <property type="entry name" value="CO_DH_flav_C_dom_sf"/>
</dbReference>
<dbReference type="Gene3D" id="3.30.465.10">
    <property type="match status" value="1"/>
</dbReference>
<dbReference type="SUPFAM" id="SSF56176">
    <property type="entry name" value="FAD-binding/transporter-associated domain-like"/>
    <property type="match status" value="1"/>
</dbReference>
<dbReference type="InterPro" id="IPR051312">
    <property type="entry name" value="Diverse_Substr_Oxidored"/>
</dbReference>
<dbReference type="OrthoDB" id="9793944at2"/>
<protein>
    <submittedName>
        <fullName evidence="5">Carbon-monoxide dehydrogenase medium subunit</fullName>
    </submittedName>
</protein>
<comment type="caution">
    <text evidence="5">The sequence shown here is derived from an EMBL/GenBank/DDBJ whole genome shotgun (WGS) entry which is preliminary data.</text>
</comment>
<dbReference type="InterPro" id="IPR016169">
    <property type="entry name" value="FAD-bd_PCMH_sub2"/>
</dbReference>
<dbReference type="RefSeq" id="WP_106159685.1">
    <property type="nucleotide sequence ID" value="NZ_PVTT01000001.1"/>
</dbReference>
<name>A0A2T0X8L6_9RHOB</name>
<organism evidence="5 6">
    <name type="scientific">Hasllibacter halocynthiae</name>
    <dbReference type="NCBI Taxonomy" id="595589"/>
    <lineage>
        <taxon>Bacteria</taxon>
        <taxon>Pseudomonadati</taxon>
        <taxon>Pseudomonadota</taxon>
        <taxon>Alphaproteobacteria</taxon>
        <taxon>Rhodobacterales</taxon>
        <taxon>Roseobacteraceae</taxon>
        <taxon>Hasllibacter</taxon>
    </lineage>
</organism>
<dbReference type="AlphaFoldDB" id="A0A2T0X8L6"/>
<dbReference type="Pfam" id="PF00941">
    <property type="entry name" value="FAD_binding_5"/>
    <property type="match status" value="1"/>
</dbReference>
<dbReference type="EMBL" id="PVTT01000001">
    <property type="protein sequence ID" value="PRY95292.1"/>
    <property type="molecule type" value="Genomic_DNA"/>
</dbReference>
<dbReference type="InterPro" id="IPR005107">
    <property type="entry name" value="CO_DH_flav_C"/>
</dbReference>
<dbReference type="SMART" id="SM01092">
    <property type="entry name" value="CO_deh_flav_C"/>
    <property type="match status" value="1"/>
</dbReference>
<dbReference type="Gene3D" id="3.30.43.10">
    <property type="entry name" value="Uridine Diphospho-n-acetylenolpyruvylglucosamine Reductase, domain 2"/>
    <property type="match status" value="1"/>
</dbReference>
<evidence type="ECO:0000256" key="3">
    <source>
        <dbReference type="ARBA" id="ARBA00023002"/>
    </source>
</evidence>
<dbReference type="PROSITE" id="PS51387">
    <property type="entry name" value="FAD_PCMH"/>
    <property type="match status" value="1"/>
</dbReference>
<dbReference type="InterPro" id="IPR016166">
    <property type="entry name" value="FAD-bd_PCMH"/>
</dbReference>
<keyword evidence="3" id="KW-0560">Oxidoreductase</keyword>
<keyword evidence="2" id="KW-0274">FAD</keyword>
<keyword evidence="1" id="KW-0285">Flavoprotein</keyword>
<dbReference type="GO" id="GO:0071949">
    <property type="term" value="F:FAD binding"/>
    <property type="evidence" value="ECO:0007669"/>
    <property type="project" value="InterPro"/>
</dbReference>
<accession>A0A2T0X8L6</accession>
<evidence type="ECO:0000256" key="2">
    <source>
        <dbReference type="ARBA" id="ARBA00022827"/>
    </source>
</evidence>
<dbReference type="PANTHER" id="PTHR42659:SF2">
    <property type="entry name" value="XANTHINE DEHYDROGENASE SUBUNIT C-RELATED"/>
    <property type="match status" value="1"/>
</dbReference>
<proteinExistence type="predicted"/>
<dbReference type="Gene3D" id="3.30.390.50">
    <property type="entry name" value="CO dehydrogenase flavoprotein, C-terminal domain"/>
    <property type="match status" value="1"/>
</dbReference>
<dbReference type="SUPFAM" id="SSF55447">
    <property type="entry name" value="CO dehydrogenase flavoprotein C-terminal domain-like"/>
    <property type="match status" value="1"/>
</dbReference>
<evidence type="ECO:0000313" key="5">
    <source>
        <dbReference type="EMBL" id="PRY95292.1"/>
    </source>
</evidence>
<evidence type="ECO:0000256" key="1">
    <source>
        <dbReference type="ARBA" id="ARBA00022630"/>
    </source>
</evidence>
<keyword evidence="6" id="KW-1185">Reference proteome</keyword>
<gene>
    <name evidence="5" type="ORF">BCF33_0910</name>
</gene>
<dbReference type="InterPro" id="IPR016167">
    <property type="entry name" value="FAD-bd_PCMH_sub1"/>
</dbReference>
<dbReference type="PANTHER" id="PTHR42659">
    <property type="entry name" value="XANTHINE DEHYDROGENASE SUBUNIT C-RELATED"/>
    <property type="match status" value="1"/>
</dbReference>